<keyword evidence="2" id="KW-1185">Reference proteome</keyword>
<dbReference type="EMBL" id="LNYH01000149">
    <property type="protein sequence ID" value="KTD14326.1"/>
    <property type="molecule type" value="Genomic_DNA"/>
</dbReference>
<organism evidence="1 2">
    <name type="scientific">Legionella israelensis</name>
    <dbReference type="NCBI Taxonomy" id="454"/>
    <lineage>
        <taxon>Bacteria</taxon>
        <taxon>Pseudomonadati</taxon>
        <taxon>Pseudomonadota</taxon>
        <taxon>Gammaproteobacteria</taxon>
        <taxon>Legionellales</taxon>
        <taxon>Legionellaceae</taxon>
        <taxon>Legionella</taxon>
    </lineage>
</organism>
<proteinExistence type="predicted"/>
<evidence type="ECO:0000313" key="2">
    <source>
        <dbReference type="Proteomes" id="UP000054761"/>
    </source>
</evidence>
<comment type="caution">
    <text evidence="1">The sequence shown here is derived from an EMBL/GenBank/DDBJ whole genome shotgun (WGS) entry which is preliminary data.</text>
</comment>
<accession>A0A0W0V3C1</accession>
<gene>
    <name evidence="1" type="ORF">Lisr_2554</name>
</gene>
<reference evidence="1 2" key="1">
    <citation type="submission" date="2015-11" db="EMBL/GenBank/DDBJ databases">
        <title>Genomic analysis of 38 Legionella species identifies large and diverse effector repertoires.</title>
        <authorList>
            <person name="Burstein D."/>
            <person name="Amaro F."/>
            <person name="Zusman T."/>
            <person name="Lifshitz Z."/>
            <person name="Cohen O."/>
            <person name="Gilbert J.A."/>
            <person name="Pupko T."/>
            <person name="Shuman H.A."/>
            <person name="Segal G."/>
        </authorList>
    </citation>
    <scope>NUCLEOTIDE SEQUENCE [LARGE SCALE GENOMIC DNA]</scope>
    <source>
        <strain evidence="1 2">Bercovier 4</strain>
    </source>
</reference>
<name>A0A0W0V3C1_9GAMM</name>
<dbReference type="STRING" id="454.Lisr_2554"/>
<dbReference type="Proteomes" id="UP000054761">
    <property type="component" value="Unassembled WGS sequence"/>
</dbReference>
<sequence>MVEIEIDNMNQQCLDRRISDWNMLKNELTLWENTRNDEKATINWMFDLDKARTKLTRAYDALNPS</sequence>
<dbReference type="AlphaFoldDB" id="A0A0W0V3C1"/>
<dbReference type="PATRIC" id="fig|454.4.peg.2800"/>
<evidence type="ECO:0000313" key="1">
    <source>
        <dbReference type="EMBL" id="KTD14326.1"/>
    </source>
</evidence>
<protein>
    <submittedName>
        <fullName evidence="1">Uncharacterized protein</fullName>
    </submittedName>
</protein>